<dbReference type="EMBL" id="JAQQWE010000006">
    <property type="protein sequence ID" value="KAK7948702.1"/>
    <property type="molecule type" value="Genomic_DNA"/>
</dbReference>
<keyword evidence="2" id="KW-1185">Reference proteome</keyword>
<protein>
    <submittedName>
        <fullName evidence="1">Uncharacterized protein</fullName>
    </submittedName>
</protein>
<sequence length="119" mass="12945">MSKPGGGGLYKYQCRYFYTDNCPEWVYVNGSTCATCLAKGRDTEDATRAVSRQLSKDISVPRAEHGVIYYTLMEVAMGGENGNEWTVRYKGDPNQQPGPAAQVTTTSAVPNAAVISRAK</sequence>
<name>A0ABR1Q8R6_9PEZI</name>
<dbReference type="Proteomes" id="UP001391051">
    <property type="component" value="Unassembled WGS sequence"/>
</dbReference>
<evidence type="ECO:0000313" key="2">
    <source>
        <dbReference type="Proteomes" id="UP001391051"/>
    </source>
</evidence>
<accession>A0ABR1Q8R6</accession>
<reference evidence="1 2" key="1">
    <citation type="submission" date="2023-01" db="EMBL/GenBank/DDBJ databases">
        <title>Analysis of 21 Apiospora genomes using comparative genomics revels a genus with tremendous synthesis potential of carbohydrate active enzymes and secondary metabolites.</title>
        <authorList>
            <person name="Sorensen T."/>
        </authorList>
    </citation>
    <scope>NUCLEOTIDE SEQUENCE [LARGE SCALE GENOMIC DNA]</scope>
    <source>
        <strain evidence="1 2">CBS 24483</strain>
    </source>
</reference>
<organism evidence="1 2">
    <name type="scientific">Apiospora aurea</name>
    <dbReference type="NCBI Taxonomy" id="335848"/>
    <lineage>
        <taxon>Eukaryota</taxon>
        <taxon>Fungi</taxon>
        <taxon>Dikarya</taxon>
        <taxon>Ascomycota</taxon>
        <taxon>Pezizomycotina</taxon>
        <taxon>Sordariomycetes</taxon>
        <taxon>Xylariomycetidae</taxon>
        <taxon>Amphisphaeriales</taxon>
        <taxon>Apiosporaceae</taxon>
        <taxon>Apiospora</taxon>
    </lineage>
</organism>
<gene>
    <name evidence="1" type="ORF">PG986_009588</name>
</gene>
<comment type="caution">
    <text evidence="1">The sequence shown here is derived from an EMBL/GenBank/DDBJ whole genome shotgun (WGS) entry which is preliminary data.</text>
</comment>
<evidence type="ECO:0000313" key="1">
    <source>
        <dbReference type="EMBL" id="KAK7948702.1"/>
    </source>
</evidence>
<dbReference type="GeneID" id="92078872"/>
<dbReference type="RefSeq" id="XP_066698208.1">
    <property type="nucleotide sequence ID" value="XM_066845810.1"/>
</dbReference>
<proteinExistence type="predicted"/>